<dbReference type="AlphaFoldDB" id="A0AA40CY89"/>
<dbReference type="SUPFAM" id="SSF48264">
    <property type="entry name" value="Cytochrome P450"/>
    <property type="match status" value="1"/>
</dbReference>
<dbReference type="InterPro" id="IPR017972">
    <property type="entry name" value="Cyt_P450_CS"/>
</dbReference>
<dbReference type="EMBL" id="JAUJDW010000026">
    <property type="protein sequence ID" value="KAK0653633.1"/>
    <property type="molecule type" value="Genomic_DNA"/>
</dbReference>
<dbReference type="CDD" id="cd11062">
    <property type="entry name" value="CYP58-like"/>
    <property type="match status" value="1"/>
</dbReference>
<dbReference type="PROSITE" id="PS00086">
    <property type="entry name" value="CYTOCHROME_P450"/>
    <property type="match status" value="1"/>
</dbReference>
<evidence type="ECO:0000313" key="7">
    <source>
        <dbReference type="Proteomes" id="UP001175001"/>
    </source>
</evidence>
<protein>
    <submittedName>
        <fullName evidence="6">Cytochrome P450 monooxygenase yanH</fullName>
    </submittedName>
</protein>
<evidence type="ECO:0000256" key="2">
    <source>
        <dbReference type="ARBA" id="ARBA00022723"/>
    </source>
</evidence>
<keyword evidence="7" id="KW-1185">Reference proteome</keyword>
<keyword evidence="5" id="KW-0560">Oxidoreductase</keyword>
<keyword evidence="5 6" id="KW-0503">Monooxygenase</keyword>
<keyword evidence="3 4" id="KW-0408">Iron</keyword>
<dbReference type="GO" id="GO:0004497">
    <property type="term" value="F:monooxygenase activity"/>
    <property type="evidence" value="ECO:0007669"/>
    <property type="project" value="UniProtKB-KW"/>
</dbReference>
<dbReference type="Pfam" id="PF00067">
    <property type="entry name" value="p450"/>
    <property type="match status" value="1"/>
</dbReference>
<proteinExistence type="inferred from homology"/>
<evidence type="ECO:0000256" key="5">
    <source>
        <dbReference type="RuleBase" id="RU000461"/>
    </source>
</evidence>
<dbReference type="InterPro" id="IPR036396">
    <property type="entry name" value="Cyt_P450_sf"/>
</dbReference>
<dbReference type="Gene3D" id="1.10.630.10">
    <property type="entry name" value="Cytochrome P450"/>
    <property type="match status" value="1"/>
</dbReference>
<dbReference type="InterPro" id="IPR002401">
    <property type="entry name" value="Cyt_P450_E_grp-I"/>
</dbReference>
<organism evidence="6 7">
    <name type="scientific">Lasiodiplodia hormozganensis</name>
    <dbReference type="NCBI Taxonomy" id="869390"/>
    <lineage>
        <taxon>Eukaryota</taxon>
        <taxon>Fungi</taxon>
        <taxon>Dikarya</taxon>
        <taxon>Ascomycota</taxon>
        <taxon>Pezizomycotina</taxon>
        <taxon>Dothideomycetes</taxon>
        <taxon>Dothideomycetes incertae sedis</taxon>
        <taxon>Botryosphaeriales</taxon>
        <taxon>Botryosphaeriaceae</taxon>
        <taxon>Lasiodiplodia</taxon>
    </lineage>
</organism>
<evidence type="ECO:0000313" key="6">
    <source>
        <dbReference type="EMBL" id="KAK0653633.1"/>
    </source>
</evidence>
<keyword evidence="2 4" id="KW-0479">Metal-binding</keyword>
<accession>A0AA40CY89</accession>
<evidence type="ECO:0000256" key="4">
    <source>
        <dbReference type="PIRSR" id="PIRSR602401-1"/>
    </source>
</evidence>
<comment type="cofactor">
    <cofactor evidence="1 4">
        <name>heme</name>
        <dbReference type="ChEBI" id="CHEBI:30413"/>
    </cofactor>
</comment>
<dbReference type="Proteomes" id="UP001175001">
    <property type="component" value="Unassembled WGS sequence"/>
</dbReference>
<comment type="similarity">
    <text evidence="5">Belongs to the cytochrome P450 family.</text>
</comment>
<sequence length="502" mass="56348">MESLKLDPRAMSPATLALYASVLFALFKFLQAIYRLYFHPLSHFPGPRAAALSRNWLWQQVQTGHPEEILEQLHRDRYGGARALRTAPNELHITDVAAYKTIYSQTNPFPKEPSFYDCFHTPHTLFAETDPALHRERRKLLNPLFSRAGVAKLEPVILEKVQEMGAKLRRLVTTNPSGSPIDVSNMVRCVTVDVISEFAFGQSAGLLAERPDAFSAAFLDAFDVAAVVPYRLHYSALQRLLAAVVPLAWVGKFDPAAGEMARLLKFANDSFYAYAKRTTTAAHPVVFDYMKSVPEQLQPAEAMDVLVAGSDTTAYTLATGLFHILRMPEVKERLAREVREAVPDKEGLVPFLQLEKIDYLRACVKESLRVAMPVPGALPRIVPARSQPFEVDGKIIPPGTIVGMSAYTMHYSEELWGKDAKVFNPDRWLGPNAKHLDTYLCTFSKGARQCIGINVAHTEATMVLAYLFRNFQMELKTNEFRHRDVFTQQVLEPGVLVDFIPL</sequence>
<evidence type="ECO:0000256" key="3">
    <source>
        <dbReference type="ARBA" id="ARBA00023004"/>
    </source>
</evidence>
<reference evidence="6" key="1">
    <citation type="submission" date="2023-06" db="EMBL/GenBank/DDBJ databases">
        <title>Multi-omics analyses reveal the molecular pathogenesis toolkit of Lasiodiplodia hormozganensis, a cross-kingdom pathogen.</title>
        <authorList>
            <person name="Felix C."/>
            <person name="Meneses R."/>
            <person name="Goncalves M.F.M."/>
            <person name="Tilleman L."/>
            <person name="Duarte A.S."/>
            <person name="Jorrin-Novo J.V."/>
            <person name="Van De Peer Y."/>
            <person name="Deforce D."/>
            <person name="Van Nieuwerburgh F."/>
            <person name="Esteves A.C."/>
            <person name="Alves A."/>
        </authorList>
    </citation>
    <scope>NUCLEOTIDE SEQUENCE</scope>
    <source>
        <strain evidence="6">CBS 339.90</strain>
    </source>
</reference>
<dbReference type="PRINTS" id="PR00385">
    <property type="entry name" value="P450"/>
</dbReference>
<dbReference type="InterPro" id="IPR001128">
    <property type="entry name" value="Cyt_P450"/>
</dbReference>
<dbReference type="PRINTS" id="PR00463">
    <property type="entry name" value="EP450I"/>
</dbReference>
<dbReference type="GO" id="GO:0020037">
    <property type="term" value="F:heme binding"/>
    <property type="evidence" value="ECO:0007669"/>
    <property type="project" value="InterPro"/>
</dbReference>
<feature type="binding site" description="axial binding residue" evidence="4">
    <location>
        <position position="450"/>
    </location>
    <ligand>
        <name>heme</name>
        <dbReference type="ChEBI" id="CHEBI:30413"/>
    </ligand>
    <ligandPart>
        <name>Fe</name>
        <dbReference type="ChEBI" id="CHEBI:18248"/>
    </ligandPart>
</feature>
<dbReference type="PANTHER" id="PTHR24305">
    <property type="entry name" value="CYTOCHROME P450"/>
    <property type="match status" value="1"/>
</dbReference>
<evidence type="ECO:0000256" key="1">
    <source>
        <dbReference type="ARBA" id="ARBA00001971"/>
    </source>
</evidence>
<dbReference type="GO" id="GO:0005506">
    <property type="term" value="F:iron ion binding"/>
    <property type="evidence" value="ECO:0007669"/>
    <property type="project" value="InterPro"/>
</dbReference>
<dbReference type="GO" id="GO:0016705">
    <property type="term" value="F:oxidoreductase activity, acting on paired donors, with incorporation or reduction of molecular oxygen"/>
    <property type="evidence" value="ECO:0007669"/>
    <property type="project" value="InterPro"/>
</dbReference>
<gene>
    <name evidence="6" type="primary">yanH_2</name>
    <name evidence="6" type="ORF">DIS24_g5878</name>
</gene>
<comment type="caution">
    <text evidence="6">The sequence shown here is derived from an EMBL/GenBank/DDBJ whole genome shotgun (WGS) entry which is preliminary data.</text>
</comment>
<dbReference type="InterPro" id="IPR050121">
    <property type="entry name" value="Cytochrome_P450_monoxygenase"/>
</dbReference>
<name>A0AA40CY89_9PEZI</name>
<keyword evidence="4 5" id="KW-0349">Heme</keyword>
<dbReference type="PANTHER" id="PTHR24305:SF234">
    <property type="entry name" value="CYTOCHROME P450"/>
    <property type="match status" value="1"/>
</dbReference>